<reference evidence="4" key="1">
    <citation type="submission" date="2025-08" db="UniProtKB">
        <authorList>
            <consortium name="Ensembl"/>
        </authorList>
    </citation>
    <scope>IDENTIFICATION</scope>
</reference>
<evidence type="ECO:0000313" key="5">
    <source>
        <dbReference type="Proteomes" id="UP000472274"/>
    </source>
</evidence>
<protein>
    <recommendedName>
        <fullName evidence="3">Kazal-like domain-containing protein</fullName>
    </recommendedName>
</protein>
<dbReference type="SUPFAM" id="SSF100895">
    <property type="entry name" value="Kazal-type serine protease inhibitors"/>
    <property type="match status" value="1"/>
</dbReference>
<dbReference type="AlphaFoldDB" id="A0A674IPD5"/>
<keyword evidence="5" id="KW-1185">Reference proteome</keyword>
<dbReference type="InterPro" id="IPR002350">
    <property type="entry name" value="Kazal_dom"/>
</dbReference>
<evidence type="ECO:0000313" key="4">
    <source>
        <dbReference type="Ensembl" id="ENSTMTP00000009602.1"/>
    </source>
</evidence>
<dbReference type="Ensembl" id="ENSTMTT00000009928.1">
    <property type="protein sequence ID" value="ENSTMTP00000009602.1"/>
    <property type="gene ID" value="ENSTMTG00000007002.1"/>
</dbReference>
<evidence type="ECO:0000256" key="2">
    <source>
        <dbReference type="SAM" id="MobiDB-lite"/>
    </source>
</evidence>
<dbReference type="PROSITE" id="PS51465">
    <property type="entry name" value="KAZAL_2"/>
    <property type="match status" value="1"/>
</dbReference>
<dbReference type="Gene3D" id="3.30.60.30">
    <property type="match status" value="1"/>
</dbReference>
<organism evidence="4 5">
    <name type="scientific">Terrapene triunguis</name>
    <name type="common">Three-toed box turtle</name>
    <dbReference type="NCBI Taxonomy" id="2587831"/>
    <lineage>
        <taxon>Eukaryota</taxon>
        <taxon>Metazoa</taxon>
        <taxon>Chordata</taxon>
        <taxon>Craniata</taxon>
        <taxon>Vertebrata</taxon>
        <taxon>Euteleostomi</taxon>
        <taxon>Archelosauria</taxon>
        <taxon>Testudinata</taxon>
        <taxon>Testudines</taxon>
        <taxon>Cryptodira</taxon>
        <taxon>Durocryptodira</taxon>
        <taxon>Testudinoidea</taxon>
        <taxon>Emydidae</taxon>
        <taxon>Terrapene</taxon>
    </lineage>
</organism>
<dbReference type="InterPro" id="IPR036058">
    <property type="entry name" value="Kazal_dom_sf"/>
</dbReference>
<feature type="domain" description="Kazal-like" evidence="3">
    <location>
        <begin position="45"/>
        <end position="93"/>
    </location>
</feature>
<accession>A0A674IPD5</accession>
<sequence>MECFEIFPSAENFPFPAVRSDSEPIPGGKRELSVGQKKRGPFFRPKGYDPVCGTDGVKYGNRCLLSVHPLAKAGVQHPRCQCHEFAPRGPCVPL</sequence>
<dbReference type="Proteomes" id="UP000472274">
    <property type="component" value="Unplaced"/>
</dbReference>
<evidence type="ECO:0000256" key="1">
    <source>
        <dbReference type="ARBA" id="ARBA00023157"/>
    </source>
</evidence>
<keyword evidence="1" id="KW-1015">Disulfide bond</keyword>
<reference evidence="4" key="2">
    <citation type="submission" date="2025-09" db="UniProtKB">
        <authorList>
            <consortium name="Ensembl"/>
        </authorList>
    </citation>
    <scope>IDENTIFICATION</scope>
</reference>
<evidence type="ECO:0000259" key="3">
    <source>
        <dbReference type="PROSITE" id="PS51465"/>
    </source>
</evidence>
<dbReference type="Pfam" id="PF00050">
    <property type="entry name" value="Kazal_1"/>
    <property type="match status" value="1"/>
</dbReference>
<proteinExistence type="predicted"/>
<dbReference type="InParanoid" id="A0A674IPD5"/>
<feature type="region of interest" description="Disordered" evidence="2">
    <location>
        <begin position="18"/>
        <end position="38"/>
    </location>
</feature>
<name>A0A674IPD5_9SAUR</name>